<evidence type="ECO:0000256" key="6">
    <source>
        <dbReference type="SAM" id="SignalP"/>
    </source>
</evidence>
<keyword evidence="3 5" id="KW-0378">Hydrolase</keyword>
<dbReference type="PANTHER" id="PTHR32060:SF30">
    <property type="entry name" value="CARBOXY-TERMINAL PROCESSING PROTEASE CTPA"/>
    <property type="match status" value="1"/>
</dbReference>
<dbReference type="InterPro" id="IPR001478">
    <property type="entry name" value="PDZ"/>
</dbReference>
<dbReference type="Gene3D" id="3.90.226.10">
    <property type="entry name" value="2-enoyl-CoA Hydratase, Chain A, domain 1"/>
    <property type="match status" value="1"/>
</dbReference>
<sequence>MKKTRLSSIVLLTYSVLAANTLLHAAPASGITPATTVNSDDAEMEQSGDFDQLDGIRDEAQAGSASAPTYDDVPVDAIRRFVSIYEKVKANYVEPVDDNELFENALHGLLSKLDPYSDYLDAKTYEALLDFTEGEVAQTGLTVRPLTGADANWQIDQVDAGSPAARAGLQEGMLLYRIDGKSTRNLSQHDIDQLLRGAVGTTVELSVAESGKHSRNVRVIRATPEDNAVKVIEEPNGILVLKVSAFQSQTASQINQAIETYQKKIPLKAVLLDLRDNPGGLLSAAVEVADLFLNQGLIVYTKGRGEPEQRYQAVPPARYAQLPIGILVNHYSASAAEVLAGAFQDHQRAIVIGETSYGKGSVQKLWPIADGYAIKLTVARYYTPKGRLIEGKGIQPDILIKDQLITNDVDNTLNSSVELLRKHYQLP</sequence>
<dbReference type="SMART" id="SM00228">
    <property type="entry name" value="PDZ"/>
    <property type="match status" value="1"/>
</dbReference>
<dbReference type="EMBL" id="SNTY01000017">
    <property type="protein sequence ID" value="TEU28492.1"/>
    <property type="molecule type" value="Genomic_DNA"/>
</dbReference>
<reference evidence="8 9" key="1">
    <citation type="submission" date="2019-03" db="EMBL/GenBank/DDBJ databases">
        <title>Alkanindiges illinoisensis: a potential pathogenic isolated from ascites of a gastric cancer patient with abdominal metastasis.</title>
        <authorList>
            <person name="Hu X."/>
            <person name="Yang B."/>
            <person name="Yan X."/>
            <person name="Lin L."/>
            <person name="Zhao H."/>
            <person name="Zhou F."/>
            <person name="Su B."/>
            <person name="Chen J."/>
            <person name="Rui Y."/>
            <person name="Wang Q."/>
            <person name="Zheng L."/>
        </authorList>
    </citation>
    <scope>NUCLEOTIDE SEQUENCE [LARGE SCALE GENOMIC DNA]</scope>
    <source>
        <strain evidence="8 9">NFYY 23406</strain>
    </source>
</reference>
<evidence type="ECO:0000256" key="5">
    <source>
        <dbReference type="RuleBase" id="RU004404"/>
    </source>
</evidence>
<dbReference type="Gene3D" id="2.30.42.10">
    <property type="match status" value="1"/>
</dbReference>
<dbReference type="InterPro" id="IPR004447">
    <property type="entry name" value="Peptidase_S41A"/>
</dbReference>
<dbReference type="Pfam" id="PF03572">
    <property type="entry name" value="Peptidase_S41"/>
    <property type="match status" value="1"/>
</dbReference>
<protein>
    <submittedName>
        <fullName evidence="8">S41 family peptidase</fullName>
    </submittedName>
</protein>
<feature type="signal peptide" evidence="6">
    <location>
        <begin position="1"/>
        <end position="18"/>
    </location>
</feature>
<dbReference type="Pfam" id="PF22694">
    <property type="entry name" value="CtpB_N-like"/>
    <property type="match status" value="1"/>
</dbReference>
<evidence type="ECO:0000259" key="7">
    <source>
        <dbReference type="PROSITE" id="PS50106"/>
    </source>
</evidence>
<dbReference type="InterPro" id="IPR055210">
    <property type="entry name" value="CtpA/B_N"/>
</dbReference>
<dbReference type="GO" id="GO:0030288">
    <property type="term" value="C:outer membrane-bounded periplasmic space"/>
    <property type="evidence" value="ECO:0007669"/>
    <property type="project" value="TreeGrafter"/>
</dbReference>
<dbReference type="OrthoDB" id="9812068at2"/>
<evidence type="ECO:0000313" key="9">
    <source>
        <dbReference type="Proteomes" id="UP000297834"/>
    </source>
</evidence>
<keyword evidence="4 5" id="KW-0720">Serine protease</keyword>
<dbReference type="NCBIfam" id="TIGR00225">
    <property type="entry name" value="prc"/>
    <property type="match status" value="1"/>
</dbReference>
<dbReference type="GO" id="GO:0008236">
    <property type="term" value="F:serine-type peptidase activity"/>
    <property type="evidence" value="ECO:0007669"/>
    <property type="project" value="UniProtKB-KW"/>
</dbReference>
<dbReference type="Proteomes" id="UP000297834">
    <property type="component" value="Unassembled WGS sequence"/>
</dbReference>
<evidence type="ECO:0000256" key="4">
    <source>
        <dbReference type="ARBA" id="ARBA00022825"/>
    </source>
</evidence>
<dbReference type="AlphaFoldDB" id="A0A4Y7XCW6"/>
<dbReference type="SUPFAM" id="SSF52096">
    <property type="entry name" value="ClpP/crotonase"/>
    <property type="match status" value="1"/>
</dbReference>
<dbReference type="InterPro" id="IPR041489">
    <property type="entry name" value="PDZ_6"/>
</dbReference>
<keyword evidence="9" id="KW-1185">Reference proteome</keyword>
<dbReference type="SUPFAM" id="SSF50156">
    <property type="entry name" value="PDZ domain-like"/>
    <property type="match status" value="1"/>
</dbReference>
<evidence type="ECO:0000256" key="1">
    <source>
        <dbReference type="ARBA" id="ARBA00009179"/>
    </source>
</evidence>
<dbReference type="SMART" id="SM00245">
    <property type="entry name" value="TSPc"/>
    <property type="match status" value="1"/>
</dbReference>
<comment type="caution">
    <text evidence="8">The sequence shown here is derived from an EMBL/GenBank/DDBJ whole genome shotgun (WGS) entry which is preliminary data.</text>
</comment>
<accession>A0A4Y7XCW6</accession>
<dbReference type="PANTHER" id="PTHR32060">
    <property type="entry name" value="TAIL-SPECIFIC PROTEASE"/>
    <property type="match status" value="1"/>
</dbReference>
<gene>
    <name evidence="8" type="ORF">E2B99_05720</name>
</gene>
<dbReference type="Gene3D" id="3.30.750.44">
    <property type="match status" value="1"/>
</dbReference>
<dbReference type="GO" id="GO:0007165">
    <property type="term" value="P:signal transduction"/>
    <property type="evidence" value="ECO:0007669"/>
    <property type="project" value="TreeGrafter"/>
</dbReference>
<dbReference type="InterPro" id="IPR029045">
    <property type="entry name" value="ClpP/crotonase-like_dom_sf"/>
</dbReference>
<evidence type="ECO:0000256" key="2">
    <source>
        <dbReference type="ARBA" id="ARBA00022670"/>
    </source>
</evidence>
<evidence type="ECO:0000313" key="8">
    <source>
        <dbReference type="EMBL" id="TEU28492.1"/>
    </source>
</evidence>
<dbReference type="PROSITE" id="PS50106">
    <property type="entry name" value="PDZ"/>
    <property type="match status" value="1"/>
</dbReference>
<keyword evidence="6" id="KW-0732">Signal</keyword>
<organism evidence="8 9">
    <name type="scientific">Alkanindiges illinoisensis</name>
    <dbReference type="NCBI Taxonomy" id="197183"/>
    <lineage>
        <taxon>Bacteria</taxon>
        <taxon>Pseudomonadati</taxon>
        <taxon>Pseudomonadota</taxon>
        <taxon>Gammaproteobacteria</taxon>
        <taxon>Moraxellales</taxon>
        <taxon>Moraxellaceae</taxon>
        <taxon>Alkanindiges</taxon>
    </lineage>
</organism>
<evidence type="ECO:0000256" key="3">
    <source>
        <dbReference type="ARBA" id="ARBA00022801"/>
    </source>
</evidence>
<dbReference type="GO" id="GO:0006508">
    <property type="term" value="P:proteolysis"/>
    <property type="evidence" value="ECO:0007669"/>
    <property type="project" value="UniProtKB-KW"/>
</dbReference>
<proteinExistence type="inferred from homology"/>
<dbReference type="STRING" id="1120977.GCA_000619845_02114"/>
<name>A0A4Y7XCW6_9GAMM</name>
<dbReference type="GO" id="GO:0004175">
    <property type="term" value="F:endopeptidase activity"/>
    <property type="evidence" value="ECO:0007669"/>
    <property type="project" value="TreeGrafter"/>
</dbReference>
<dbReference type="RefSeq" id="WP_134243996.1">
    <property type="nucleotide sequence ID" value="NZ_SNTY01000017.1"/>
</dbReference>
<feature type="chain" id="PRO_5021395153" evidence="6">
    <location>
        <begin position="19"/>
        <end position="427"/>
    </location>
</feature>
<dbReference type="InterPro" id="IPR005151">
    <property type="entry name" value="Tail-specific_protease"/>
</dbReference>
<keyword evidence="2 5" id="KW-0645">Protease</keyword>
<dbReference type="InterPro" id="IPR036034">
    <property type="entry name" value="PDZ_sf"/>
</dbReference>
<feature type="domain" description="PDZ" evidence="7">
    <location>
        <begin position="128"/>
        <end position="198"/>
    </location>
</feature>
<comment type="similarity">
    <text evidence="1 5">Belongs to the peptidase S41A family.</text>
</comment>
<dbReference type="Pfam" id="PF17820">
    <property type="entry name" value="PDZ_6"/>
    <property type="match status" value="1"/>
</dbReference>
<dbReference type="CDD" id="cd07560">
    <property type="entry name" value="Peptidase_S41_CPP"/>
    <property type="match status" value="1"/>
</dbReference>